<evidence type="ECO:0000313" key="2">
    <source>
        <dbReference type="Proteomes" id="UP000198775"/>
    </source>
</evidence>
<dbReference type="EMBL" id="FOCX01000062">
    <property type="protein sequence ID" value="SEP27939.1"/>
    <property type="molecule type" value="Genomic_DNA"/>
</dbReference>
<accession>A0A1H8WK11</accession>
<sequence>MLEFINFVFGFRSSHSSLLSLFKHIFNGRTQIMTQFDFLNEGFHVLGPVVLRLGLSSDNIFIQFLFFGVRTGHFETELHNINHTLGVCLSNRVVKSHSGTGFGKANQRFQFSRCHRHRRIIVSP</sequence>
<keyword evidence="2" id="KW-1185">Reference proteome</keyword>
<reference evidence="2" key="1">
    <citation type="submission" date="2016-10" db="EMBL/GenBank/DDBJ databases">
        <authorList>
            <person name="Varghese N."/>
            <person name="Submissions S."/>
        </authorList>
    </citation>
    <scope>NUCLEOTIDE SEQUENCE [LARGE SCALE GENOMIC DNA]</scope>
    <source>
        <strain evidence="2">IBRC-M 10043</strain>
    </source>
</reference>
<protein>
    <submittedName>
        <fullName evidence="1">Uncharacterized protein</fullName>
    </submittedName>
</protein>
<name>A0A1H8WK11_9EURY</name>
<dbReference type="Proteomes" id="UP000198775">
    <property type="component" value="Unassembled WGS sequence"/>
</dbReference>
<evidence type="ECO:0000313" key="1">
    <source>
        <dbReference type="EMBL" id="SEP27939.1"/>
    </source>
</evidence>
<organism evidence="1 2">
    <name type="scientific">Halorientalis persicus</name>
    <dbReference type="NCBI Taxonomy" id="1367881"/>
    <lineage>
        <taxon>Archaea</taxon>
        <taxon>Methanobacteriati</taxon>
        <taxon>Methanobacteriota</taxon>
        <taxon>Stenosarchaea group</taxon>
        <taxon>Halobacteria</taxon>
        <taxon>Halobacteriales</taxon>
        <taxon>Haloarculaceae</taxon>
        <taxon>Halorientalis</taxon>
    </lineage>
</organism>
<proteinExistence type="predicted"/>
<gene>
    <name evidence="1" type="ORF">SAMN05216388_10629</name>
</gene>
<dbReference type="AlphaFoldDB" id="A0A1H8WK11"/>